<sequence length="135" mass="15207">MDRDRRRQKNERVQKQVQRMQLGIVIPTDIELEQDGPDGQSLFSPTNIKKVGELKMARKGDADVDPGEFSGEVDKGEDIVAGGQDAKAISKRKSKSMTKEDIDPQFVGDDIKDSDDDRDAALMGELDEMYEKYKE</sequence>
<dbReference type="Proteomes" id="UP000749646">
    <property type="component" value="Unassembled WGS sequence"/>
</dbReference>
<dbReference type="AlphaFoldDB" id="A0A9P6IKU2"/>
<reference evidence="2" key="1">
    <citation type="journal article" date="2020" name="Fungal Divers.">
        <title>Resolving the Mortierellaceae phylogeny through synthesis of multi-gene phylogenetics and phylogenomics.</title>
        <authorList>
            <person name="Vandepol N."/>
            <person name="Liber J."/>
            <person name="Desiro A."/>
            <person name="Na H."/>
            <person name="Kennedy M."/>
            <person name="Barry K."/>
            <person name="Grigoriev I.V."/>
            <person name="Miller A.N."/>
            <person name="O'Donnell K."/>
            <person name="Stajich J.E."/>
            <person name="Bonito G."/>
        </authorList>
    </citation>
    <scope>NUCLEOTIDE SEQUENCE</scope>
    <source>
        <strain evidence="2">MES-2147</strain>
    </source>
</reference>
<gene>
    <name evidence="2" type="ORF">BGZ65_004025</name>
</gene>
<name>A0A9P6IKU2_9FUNG</name>
<feature type="region of interest" description="Disordered" evidence="1">
    <location>
        <begin position="85"/>
        <end position="117"/>
    </location>
</feature>
<dbReference type="OrthoDB" id="1287559at2759"/>
<evidence type="ECO:0000313" key="3">
    <source>
        <dbReference type="Proteomes" id="UP000749646"/>
    </source>
</evidence>
<evidence type="ECO:0000313" key="2">
    <source>
        <dbReference type="EMBL" id="KAF9933687.1"/>
    </source>
</evidence>
<keyword evidence="3" id="KW-1185">Reference proteome</keyword>
<dbReference type="EMBL" id="JAAAHW010009948">
    <property type="protein sequence ID" value="KAF9933687.1"/>
    <property type="molecule type" value="Genomic_DNA"/>
</dbReference>
<comment type="caution">
    <text evidence="2">The sequence shown here is derived from an EMBL/GenBank/DDBJ whole genome shotgun (WGS) entry which is preliminary data.</text>
</comment>
<evidence type="ECO:0000256" key="1">
    <source>
        <dbReference type="SAM" id="MobiDB-lite"/>
    </source>
</evidence>
<proteinExistence type="predicted"/>
<protein>
    <submittedName>
        <fullName evidence="2">Uncharacterized protein</fullName>
    </submittedName>
</protein>
<accession>A0A9P6IKU2</accession>
<organism evidence="2 3">
    <name type="scientific">Modicella reniformis</name>
    <dbReference type="NCBI Taxonomy" id="1440133"/>
    <lineage>
        <taxon>Eukaryota</taxon>
        <taxon>Fungi</taxon>
        <taxon>Fungi incertae sedis</taxon>
        <taxon>Mucoromycota</taxon>
        <taxon>Mortierellomycotina</taxon>
        <taxon>Mortierellomycetes</taxon>
        <taxon>Mortierellales</taxon>
        <taxon>Mortierellaceae</taxon>
        <taxon>Modicella</taxon>
    </lineage>
</organism>